<evidence type="ECO:0000313" key="2">
    <source>
        <dbReference type="EMBL" id="GAH84109.1"/>
    </source>
</evidence>
<dbReference type="Pfam" id="PF02036">
    <property type="entry name" value="SCP2"/>
    <property type="match status" value="1"/>
</dbReference>
<protein>
    <recommendedName>
        <fullName evidence="1">SCP2 domain-containing protein</fullName>
    </recommendedName>
</protein>
<reference evidence="2" key="1">
    <citation type="journal article" date="2014" name="Front. Microbiol.">
        <title>High frequency of phylogenetically diverse reductive dehalogenase-homologous genes in deep subseafloor sedimentary metagenomes.</title>
        <authorList>
            <person name="Kawai M."/>
            <person name="Futagami T."/>
            <person name="Toyoda A."/>
            <person name="Takaki Y."/>
            <person name="Nishi S."/>
            <person name="Hori S."/>
            <person name="Arai W."/>
            <person name="Tsubouchi T."/>
            <person name="Morono Y."/>
            <person name="Uchiyama I."/>
            <person name="Ito T."/>
            <person name="Fujiyama A."/>
            <person name="Inagaki F."/>
            <person name="Takami H."/>
        </authorList>
    </citation>
    <scope>NUCLEOTIDE SEQUENCE</scope>
    <source>
        <strain evidence="2">Expedition CK06-06</strain>
    </source>
</reference>
<organism evidence="2">
    <name type="scientific">marine sediment metagenome</name>
    <dbReference type="NCBI Taxonomy" id="412755"/>
    <lineage>
        <taxon>unclassified sequences</taxon>
        <taxon>metagenomes</taxon>
        <taxon>ecological metagenomes</taxon>
    </lineage>
</organism>
<dbReference type="AlphaFoldDB" id="X1K1G0"/>
<dbReference type="SUPFAM" id="SSF55718">
    <property type="entry name" value="SCP-like"/>
    <property type="match status" value="1"/>
</dbReference>
<evidence type="ECO:0000259" key="1">
    <source>
        <dbReference type="Pfam" id="PF02036"/>
    </source>
</evidence>
<feature type="domain" description="SCP2" evidence="1">
    <location>
        <begin position="18"/>
        <end position="115"/>
    </location>
</feature>
<dbReference type="Gene3D" id="3.30.1050.10">
    <property type="entry name" value="SCP2 sterol-binding domain"/>
    <property type="match status" value="1"/>
</dbReference>
<dbReference type="InterPro" id="IPR003033">
    <property type="entry name" value="SCP2_sterol-bd_dom"/>
</dbReference>
<sequence>MAQFPSPEWVQIFKDKLNKDAQYAEIARNWEGDVFLTIEPGKSLEKQIDVYLDLWHGKCREAYLVENGLGQEAAFMLKGVYENYLLVLNRDLHPMQTMLTRKLSVRGNMGLLMRNVPTVLDFVRCAQEITEIPD</sequence>
<accession>X1K1G0</accession>
<dbReference type="InterPro" id="IPR036527">
    <property type="entry name" value="SCP2_sterol-bd_dom_sf"/>
</dbReference>
<name>X1K1G0_9ZZZZ</name>
<dbReference type="EMBL" id="BARU01042368">
    <property type="protein sequence ID" value="GAH84109.1"/>
    <property type="molecule type" value="Genomic_DNA"/>
</dbReference>
<comment type="caution">
    <text evidence="2">The sequence shown here is derived from an EMBL/GenBank/DDBJ whole genome shotgun (WGS) entry which is preliminary data.</text>
</comment>
<gene>
    <name evidence="2" type="ORF">S03H2_65117</name>
</gene>
<proteinExistence type="predicted"/>